<protein>
    <submittedName>
        <fullName evidence="1">Uncharacterized protein</fullName>
    </submittedName>
</protein>
<evidence type="ECO:0000313" key="2">
    <source>
        <dbReference type="Proteomes" id="UP001056120"/>
    </source>
</evidence>
<keyword evidence="2" id="KW-1185">Reference proteome</keyword>
<evidence type="ECO:0000313" key="1">
    <source>
        <dbReference type="EMBL" id="KAI3784652.1"/>
    </source>
</evidence>
<reference evidence="1 2" key="2">
    <citation type="journal article" date="2022" name="Mol. Ecol. Resour.">
        <title>The genomes of chicory, endive, great burdock and yacon provide insights into Asteraceae paleo-polyploidization history and plant inulin production.</title>
        <authorList>
            <person name="Fan W."/>
            <person name="Wang S."/>
            <person name="Wang H."/>
            <person name="Wang A."/>
            <person name="Jiang F."/>
            <person name="Liu H."/>
            <person name="Zhao H."/>
            <person name="Xu D."/>
            <person name="Zhang Y."/>
        </authorList>
    </citation>
    <scope>NUCLEOTIDE SEQUENCE [LARGE SCALE GENOMIC DNA]</scope>
    <source>
        <strain evidence="2">cv. Yunnan</strain>
        <tissue evidence="1">Leaves</tissue>
    </source>
</reference>
<name>A0ACB9GMN2_9ASTR</name>
<dbReference type="Proteomes" id="UP001056120">
    <property type="component" value="Linkage Group LG14"/>
</dbReference>
<accession>A0ACB9GMN2</accession>
<organism evidence="1 2">
    <name type="scientific">Smallanthus sonchifolius</name>
    <dbReference type="NCBI Taxonomy" id="185202"/>
    <lineage>
        <taxon>Eukaryota</taxon>
        <taxon>Viridiplantae</taxon>
        <taxon>Streptophyta</taxon>
        <taxon>Embryophyta</taxon>
        <taxon>Tracheophyta</taxon>
        <taxon>Spermatophyta</taxon>
        <taxon>Magnoliopsida</taxon>
        <taxon>eudicotyledons</taxon>
        <taxon>Gunneridae</taxon>
        <taxon>Pentapetalae</taxon>
        <taxon>asterids</taxon>
        <taxon>campanulids</taxon>
        <taxon>Asterales</taxon>
        <taxon>Asteraceae</taxon>
        <taxon>Asteroideae</taxon>
        <taxon>Heliantheae alliance</taxon>
        <taxon>Millerieae</taxon>
        <taxon>Smallanthus</taxon>
    </lineage>
</organism>
<reference evidence="2" key="1">
    <citation type="journal article" date="2022" name="Mol. Ecol. Resour.">
        <title>The genomes of chicory, endive, great burdock and yacon provide insights into Asteraceae palaeo-polyploidization history and plant inulin production.</title>
        <authorList>
            <person name="Fan W."/>
            <person name="Wang S."/>
            <person name="Wang H."/>
            <person name="Wang A."/>
            <person name="Jiang F."/>
            <person name="Liu H."/>
            <person name="Zhao H."/>
            <person name="Xu D."/>
            <person name="Zhang Y."/>
        </authorList>
    </citation>
    <scope>NUCLEOTIDE SEQUENCE [LARGE SCALE GENOMIC DNA]</scope>
    <source>
        <strain evidence="2">cv. Yunnan</strain>
    </source>
</reference>
<sequence>MAKKDRFPDAYSGGFLPNEESEGSGCSGHDGNETFGYENSSGPRKKWIKLSSASHDGFGVPIRSIPLPTLASSEKQKWLLRLRSELDQARTFQKRVDVDRAHVTVSSASNIISCSNVQGNQTNVRKSVDPQAQKVSSLNRGAAGRLQSVNEPAHLAVQETFSLLLRKQCESLLKKLMSHQHGWVFNKPVDVVALKIPDYFNVIKKPMDLGTIKAKLSSGNYSSPFQFLADVRLTFSNAMTYNPPGNDVHIMADVLSKFFELRWKPIEKKLPVNGSQQQAVHEEIDLVKPMPSSKKRKITSVQPNLLPEPVKPVMSIDEKHKLSRDLETHLGDLPDNIINFLRQHGSNRNDAGEDEIEIDINNLNNETLFELRKLLDDHLQEKENQAKAEPCVIELLNESGLSNSTMQLYKGNDLADEDVDVAGNEPPVSSYPSVELDIGTNTNNNNKEAHDSDSTSSENEVKDAKASSSFSGAKEIAVAGADLGQKTGMTYSVENRSVSASDHVEQFSQQKPNSIESDSQKDDGDSAPSERQVSPDKLYRAALLKNRFADTILKAREKTFNQDEKADLEKLRREKEQLENQKRKEKARIQAEAKAAENARRRVEAEAAAEAKRKRDLEREAARQALLKMEKTVEIDETSRFLKDLEMLRTADPEPLLPSCLDEISPEHESQDGLGSFKFGSSNPLEQLGLYMKRDEHEDEEETELEHANTVANGPGVVNNDVEEGEIK</sequence>
<comment type="caution">
    <text evidence="1">The sequence shown here is derived from an EMBL/GenBank/DDBJ whole genome shotgun (WGS) entry which is preliminary data.</text>
</comment>
<dbReference type="EMBL" id="CM042031">
    <property type="protein sequence ID" value="KAI3784652.1"/>
    <property type="molecule type" value="Genomic_DNA"/>
</dbReference>
<proteinExistence type="predicted"/>
<gene>
    <name evidence="1" type="ORF">L1987_43755</name>
</gene>